<protein>
    <submittedName>
        <fullName evidence="2">Uncharacterized protein</fullName>
    </submittedName>
</protein>
<feature type="region of interest" description="Disordered" evidence="1">
    <location>
        <begin position="94"/>
        <end position="123"/>
    </location>
</feature>
<dbReference type="Proteomes" id="UP001374579">
    <property type="component" value="Unassembled WGS sequence"/>
</dbReference>
<reference evidence="2 3" key="1">
    <citation type="submission" date="2024-02" db="EMBL/GenBank/DDBJ databases">
        <title>Chromosome-scale genome assembly of the rough periwinkle Littorina saxatilis.</title>
        <authorList>
            <person name="De Jode A."/>
            <person name="Faria R."/>
            <person name="Formenti G."/>
            <person name="Sims Y."/>
            <person name="Smith T.P."/>
            <person name="Tracey A."/>
            <person name="Wood J.M.D."/>
            <person name="Zagrodzka Z.B."/>
            <person name="Johannesson K."/>
            <person name="Butlin R.K."/>
            <person name="Leder E.H."/>
        </authorList>
    </citation>
    <scope>NUCLEOTIDE SEQUENCE [LARGE SCALE GENOMIC DNA]</scope>
    <source>
        <strain evidence="2">Snail1</strain>
        <tissue evidence="2">Muscle</tissue>
    </source>
</reference>
<feature type="compositionally biased region" description="Basic and acidic residues" evidence="1">
    <location>
        <begin position="135"/>
        <end position="147"/>
    </location>
</feature>
<evidence type="ECO:0000313" key="2">
    <source>
        <dbReference type="EMBL" id="KAK7112974.1"/>
    </source>
</evidence>
<organism evidence="2 3">
    <name type="scientific">Littorina saxatilis</name>
    <dbReference type="NCBI Taxonomy" id="31220"/>
    <lineage>
        <taxon>Eukaryota</taxon>
        <taxon>Metazoa</taxon>
        <taxon>Spiralia</taxon>
        <taxon>Lophotrochozoa</taxon>
        <taxon>Mollusca</taxon>
        <taxon>Gastropoda</taxon>
        <taxon>Caenogastropoda</taxon>
        <taxon>Littorinimorpha</taxon>
        <taxon>Littorinoidea</taxon>
        <taxon>Littorinidae</taxon>
        <taxon>Littorina</taxon>
    </lineage>
</organism>
<name>A0AAN9BXM0_9CAEN</name>
<dbReference type="AlphaFoldDB" id="A0AAN9BXM0"/>
<keyword evidence="3" id="KW-1185">Reference proteome</keyword>
<proteinExistence type="predicted"/>
<evidence type="ECO:0000313" key="3">
    <source>
        <dbReference type="Proteomes" id="UP001374579"/>
    </source>
</evidence>
<evidence type="ECO:0000256" key="1">
    <source>
        <dbReference type="SAM" id="MobiDB-lite"/>
    </source>
</evidence>
<feature type="region of interest" description="Disordered" evidence="1">
    <location>
        <begin position="135"/>
        <end position="165"/>
    </location>
</feature>
<gene>
    <name evidence="2" type="ORF">V1264_012344</name>
</gene>
<sequence>MPIGQPLFLTHRHPRGSVRKRNSVSGQSRKCNGRSCKMRKQKLRGLGPEARTPVGQSSVNSSQDSNVYLKWRTYASSKTGSAAPKTAAALALKHKCPRRDKGETEQKWTGAGSPKARRPVLDQLRTRPLRVLVAEDHMLPVKPEAQRRNGCRPSSETQMPATRQG</sequence>
<feature type="region of interest" description="Disordered" evidence="1">
    <location>
        <begin position="1"/>
        <end position="63"/>
    </location>
</feature>
<accession>A0AAN9BXM0</accession>
<feature type="compositionally biased region" description="Polar residues" evidence="1">
    <location>
        <begin position="152"/>
        <end position="165"/>
    </location>
</feature>
<feature type="compositionally biased region" description="Basic residues" evidence="1">
    <location>
        <begin position="10"/>
        <end position="22"/>
    </location>
</feature>
<comment type="caution">
    <text evidence="2">The sequence shown here is derived from an EMBL/GenBank/DDBJ whole genome shotgun (WGS) entry which is preliminary data.</text>
</comment>
<dbReference type="EMBL" id="JBAMIC010000002">
    <property type="protein sequence ID" value="KAK7112974.1"/>
    <property type="molecule type" value="Genomic_DNA"/>
</dbReference>